<protein>
    <submittedName>
        <fullName evidence="1">Uncharacterized protein</fullName>
    </submittedName>
</protein>
<keyword evidence="2" id="KW-1185">Reference proteome</keyword>
<comment type="caution">
    <text evidence="1">The sequence shown here is derived from an EMBL/GenBank/DDBJ whole genome shotgun (WGS) entry which is preliminary data.</text>
</comment>
<name>A0ABS6S3Q9_9BACT</name>
<accession>A0ABS6S3Q9</accession>
<sequence>MPKKKSEDHSSDLSAWRKSHWGELDATLSVLKGIRDDPDASNKDRVEASKSIGRLLAVMSPEKVAVAAEEKDSASVSRRNKPELPPALKAKLASVLGNASN</sequence>
<proteinExistence type="predicted"/>
<dbReference type="Proteomes" id="UP001196980">
    <property type="component" value="Unassembled WGS sequence"/>
</dbReference>
<evidence type="ECO:0000313" key="2">
    <source>
        <dbReference type="Proteomes" id="UP001196980"/>
    </source>
</evidence>
<evidence type="ECO:0000313" key="1">
    <source>
        <dbReference type="EMBL" id="MBV6343481.1"/>
    </source>
</evidence>
<gene>
    <name evidence="1" type="ORF">HWQ67_18060</name>
</gene>
<dbReference type="RefSeq" id="WP_218254098.1">
    <property type="nucleotide sequence ID" value="NZ_JABXWD010000616.1"/>
</dbReference>
<organism evidence="1 2">
    <name type="scientific">Candidatus Magnetobacterium casense</name>
    <dbReference type="NCBI Taxonomy" id="1455061"/>
    <lineage>
        <taxon>Bacteria</taxon>
        <taxon>Pseudomonadati</taxon>
        <taxon>Nitrospirota</taxon>
        <taxon>Thermodesulfovibrionia</taxon>
        <taxon>Thermodesulfovibrionales</taxon>
        <taxon>Candidatus Magnetobacteriaceae</taxon>
        <taxon>Candidatus Magnetobacterium</taxon>
    </lineage>
</organism>
<reference evidence="1 2" key="1">
    <citation type="journal article" date="2020" name="J Geophys Res Biogeosci">
        <title>Magnetotaxis as an Adaptation to Enable Bacterial Shuttling of Microbial Sulfur and Sulfur Cycling Across Aquatic Oxic#Anoxic Interfaces.</title>
        <authorList>
            <person name="Li J."/>
            <person name="Liu P."/>
            <person name="Wang J."/>
            <person name="Roberts A.P."/>
            <person name="Pan Y."/>
        </authorList>
    </citation>
    <scope>NUCLEOTIDE SEQUENCE [LARGE SCALE GENOMIC DNA]</scope>
    <source>
        <strain evidence="1 2">MYR-1_YQ</strain>
    </source>
</reference>
<dbReference type="EMBL" id="JABXWD010000616">
    <property type="protein sequence ID" value="MBV6343481.1"/>
    <property type="molecule type" value="Genomic_DNA"/>
</dbReference>